<evidence type="ECO:0000313" key="7">
    <source>
        <dbReference type="Proteomes" id="UP000199170"/>
    </source>
</evidence>
<dbReference type="EMBL" id="FNPB01000008">
    <property type="protein sequence ID" value="SDY18261.1"/>
    <property type="molecule type" value="Genomic_DNA"/>
</dbReference>
<keyword evidence="7" id="KW-1185">Reference proteome</keyword>
<dbReference type="PROSITE" id="PS51078">
    <property type="entry name" value="ICLR_ED"/>
    <property type="match status" value="1"/>
</dbReference>
<dbReference type="GO" id="GO:0003700">
    <property type="term" value="F:DNA-binding transcription factor activity"/>
    <property type="evidence" value="ECO:0007669"/>
    <property type="project" value="TreeGrafter"/>
</dbReference>
<evidence type="ECO:0000256" key="3">
    <source>
        <dbReference type="ARBA" id="ARBA00023163"/>
    </source>
</evidence>
<dbReference type="InterPro" id="IPR014757">
    <property type="entry name" value="Tscrpt_reg_IclR_C"/>
</dbReference>
<feature type="domain" description="HTH iclR-type" evidence="4">
    <location>
        <begin position="12"/>
        <end position="71"/>
    </location>
</feature>
<dbReference type="GO" id="GO:0045892">
    <property type="term" value="P:negative regulation of DNA-templated transcription"/>
    <property type="evidence" value="ECO:0007669"/>
    <property type="project" value="TreeGrafter"/>
</dbReference>
<protein>
    <submittedName>
        <fullName evidence="6">Transcriptional regulator, IclR family</fullName>
    </submittedName>
</protein>
<keyword evidence="3" id="KW-0804">Transcription</keyword>
<dbReference type="Pfam" id="PF01614">
    <property type="entry name" value="IclR_C"/>
    <property type="match status" value="1"/>
</dbReference>
<dbReference type="InterPro" id="IPR005471">
    <property type="entry name" value="Tscrpt_reg_IclR_N"/>
</dbReference>
<dbReference type="SUPFAM" id="SSF46785">
    <property type="entry name" value="Winged helix' DNA-binding domain"/>
    <property type="match status" value="1"/>
</dbReference>
<proteinExistence type="predicted"/>
<dbReference type="InterPro" id="IPR029016">
    <property type="entry name" value="GAF-like_dom_sf"/>
</dbReference>
<dbReference type="InterPro" id="IPR036388">
    <property type="entry name" value="WH-like_DNA-bd_sf"/>
</dbReference>
<feature type="domain" description="IclR-ED" evidence="5">
    <location>
        <begin position="72"/>
        <end position="256"/>
    </location>
</feature>
<dbReference type="SUPFAM" id="SSF55781">
    <property type="entry name" value="GAF domain-like"/>
    <property type="match status" value="1"/>
</dbReference>
<dbReference type="AlphaFoldDB" id="A0A1H3HRV1"/>
<sequence length="258" mass="28225">MANPDESNARGLQSVERSFEIIEYLRSGGGATLSEAADDLGMAVSTAHIHLTTLVDTGYVVKDDDVYRCGFEFLQTGGQRRDGLALYQAAKPELDELRDETGEHTNVTVEERGYSVQLYKSENPHSIDDDASLGDHFYLHLTATGKAILAELPDERVAEILDQRGMPALTDETITDEDVLYDELAAIRDRGYSINNGEHFPGVCAIGTAIASDPDGAIGAISISGPRSRITTERIEDELAPALLNKKNIIELKIRQFE</sequence>
<keyword evidence="1" id="KW-0805">Transcription regulation</keyword>
<dbReference type="InterPro" id="IPR050707">
    <property type="entry name" value="HTH_MetabolicPath_Reg"/>
</dbReference>
<dbReference type="RefSeq" id="WP_089767501.1">
    <property type="nucleotide sequence ID" value="NZ_FNPB01000008.1"/>
</dbReference>
<dbReference type="SMART" id="SM00346">
    <property type="entry name" value="HTH_ICLR"/>
    <property type="match status" value="1"/>
</dbReference>
<evidence type="ECO:0000256" key="1">
    <source>
        <dbReference type="ARBA" id="ARBA00023015"/>
    </source>
</evidence>
<dbReference type="PROSITE" id="PS51077">
    <property type="entry name" value="HTH_ICLR"/>
    <property type="match status" value="1"/>
</dbReference>
<gene>
    <name evidence="6" type="ORF">SAMN04487946_10822</name>
</gene>
<dbReference type="OrthoDB" id="14763at2157"/>
<dbReference type="Gene3D" id="3.30.450.40">
    <property type="match status" value="1"/>
</dbReference>
<dbReference type="Pfam" id="PF09339">
    <property type="entry name" value="HTH_IclR"/>
    <property type="match status" value="1"/>
</dbReference>
<accession>A0A1H3HRV1</accession>
<dbReference type="Gene3D" id="1.10.10.10">
    <property type="entry name" value="Winged helix-like DNA-binding domain superfamily/Winged helix DNA-binding domain"/>
    <property type="match status" value="1"/>
</dbReference>
<dbReference type="InterPro" id="IPR036390">
    <property type="entry name" value="WH_DNA-bd_sf"/>
</dbReference>
<organism evidence="6 7">
    <name type="scientific">Halobellus clavatus</name>
    <dbReference type="NCBI Taxonomy" id="660517"/>
    <lineage>
        <taxon>Archaea</taxon>
        <taxon>Methanobacteriati</taxon>
        <taxon>Methanobacteriota</taxon>
        <taxon>Stenosarchaea group</taxon>
        <taxon>Halobacteria</taxon>
        <taxon>Halobacteriales</taxon>
        <taxon>Haloferacaceae</taxon>
        <taxon>Halobellus</taxon>
    </lineage>
</organism>
<evidence type="ECO:0000259" key="4">
    <source>
        <dbReference type="PROSITE" id="PS51077"/>
    </source>
</evidence>
<dbReference type="PANTHER" id="PTHR30136">
    <property type="entry name" value="HELIX-TURN-HELIX TRANSCRIPTIONAL REGULATOR, ICLR FAMILY"/>
    <property type="match status" value="1"/>
</dbReference>
<evidence type="ECO:0000259" key="5">
    <source>
        <dbReference type="PROSITE" id="PS51078"/>
    </source>
</evidence>
<evidence type="ECO:0000313" key="6">
    <source>
        <dbReference type="EMBL" id="SDY18261.1"/>
    </source>
</evidence>
<reference evidence="7" key="1">
    <citation type="submission" date="2016-10" db="EMBL/GenBank/DDBJ databases">
        <authorList>
            <person name="Varghese N."/>
            <person name="Submissions S."/>
        </authorList>
    </citation>
    <scope>NUCLEOTIDE SEQUENCE [LARGE SCALE GENOMIC DNA]</scope>
    <source>
        <strain evidence="7">CGMCC 1.10118</strain>
    </source>
</reference>
<dbReference type="PANTHER" id="PTHR30136:SF35">
    <property type="entry name" value="HTH-TYPE TRANSCRIPTIONAL REGULATOR RV1719"/>
    <property type="match status" value="1"/>
</dbReference>
<dbReference type="Proteomes" id="UP000199170">
    <property type="component" value="Unassembled WGS sequence"/>
</dbReference>
<dbReference type="GO" id="GO:0003677">
    <property type="term" value="F:DNA binding"/>
    <property type="evidence" value="ECO:0007669"/>
    <property type="project" value="UniProtKB-KW"/>
</dbReference>
<keyword evidence="2" id="KW-0238">DNA-binding</keyword>
<evidence type="ECO:0000256" key="2">
    <source>
        <dbReference type="ARBA" id="ARBA00023125"/>
    </source>
</evidence>
<name>A0A1H3HRV1_9EURY</name>